<dbReference type="AlphaFoldDB" id="A0A0E2UBV6"/>
<dbReference type="EMBL" id="NSGR01000008">
    <property type="protein sequence ID" value="PCH12119.1"/>
    <property type="molecule type" value="Genomic_DNA"/>
</dbReference>
<dbReference type="Proteomes" id="UP000217465">
    <property type="component" value="Unassembled WGS sequence"/>
</dbReference>
<dbReference type="EMBL" id="JARQAG010000001">
    <property type="protein sequence ID" value="MDT2730938.1"/>
    <property type="molecule type" value="Genomic_DNA"/>
</dbReference>
<accession>A0A0E2UBV6</accession>
<keyword evidence="2" id="KW-0813">Transport</keyword>
<evidence type="ECO:0000313" key="5">
    <source>
        <dbReference type="EMBL" id="PCH12119.1"/>
    </source>
</evidence>
<dbReference type="InterPro" id="IPR008218">
    <property type="entry name" value="ATPase_V1-cplx_f_g_su"/>
</dbReference>
<dbReference type="SUPFAM" id="SSF159468">
    <property type="entry name" value="AtpF-like"/>
    <property type="match status" value="1"/>
</dbReference>
<dbReference type="OrthoDB" id="5311at2"/>
<comment type="caution">
    <text evidence="5">The sequence shown here is derived from an EMBL/GenBank/DDBJ whole genome shotgun (WGS) entry which is preliminary data.</text>
</comment>
<gene>
    <name evidence="5" type="primary">ntpG</name>
    <name evidence="5" type="ORF">A9Y57_00834</name>
    <name evidence="4" type="ORF">P7G31_01560</name>
</gene>
<dbReference type="InterPro" id="IPR036906">
    <property type="entry name" value="ATPase_V1_fsu_sf"/>
</dbReference>
<reference evidence="5 6" key="1">
    <citation type="submission" date="2016-06" db="EMBL/GenBank/DDBJ databases">
        <authorList>
            <person name="Haines A.N."/>
            <person name="Council K.R."/>
        </authorList>
    </citation>
    <scope>NUCLEOTIDE SEQUENCE [LARGE SCALE GENOMIC DNA]</scope>
    <source>
        <strain evidence="5 6">SP158-29</strain>
    </source>
</reference>
<evidence type="ECO:0000313" key="4">
    <source>
        <dbReference type="EMBL" id="MDT2730938.1"/>
    </source>
</evidence>
<dbReference type="NCBIfam" id="NF002384">
    <property type="entry name" value="PRK01395.1"/>
    <property type="match status" value="1"/>
</dbReference>
<proteinExistence type="inferred from homology"/>
<dbReference type="GeneID" id="61419932"/>
<evidence type="ECO:0000256" key="1">
    <source>
        <dbReference type="ARBA" id="ARBA00010148"/>
    </source>
</evidence>
<evidence type="ECO:0000256" key="2">
    <source>
        <dbReference type="ARBA" id="ARBA00022448"/>
    </source>
</evidence>
<reference evidence="4" key="2">
    <citation type="submission" date="2023-03" db="EMBL/GenBank/DDBJ databases">
        <authorList>
            <person name="Shen W."/>
            <person name="Cai J."/>
        </authorList>
    </citation>
    <scope>NUCLEOTIDE SEQUENCE</scope>
    <source>
        <strain evidence="4">P82-2</strain>
    </source>
</reference>
<protein>
    <submittedName>
        <fullName evidence="4">V-type ATP synthase subunit F</fullName>
    </submittedName>
    <submittedName>
        <fullName evidence="5">V-type sodium ATPase subunit G</fullName>
    </submittedName>
</protein>
<name>A0A0E2UBV6_9STRE</name>
<sequence length="106" mass="11965">MNNTTYKIGVIGNRDAILPFQIIGFFTYPVVSAEEAVNTLRQLAMDNFGIIYITEDIAEKIPDTIAFYDNQIMPAIILIPNFKGKAKLGRQFLEERVERAVGQNIL</sequence>
<evidence type="ECO:0000313" key="6">
    <source>
        <dbReference type="Proteomes" id="UP000217465"/>
    </source>
</evidence>
<organism evidence="5 6">
    <name type="scientific">Streptococcus parauberis</name>
    <dbReference type="NCBI Taxonomy" id="1348"/>
    <lineage>
        <taxon>Bacteria</taxon>
        <taxon>Bacillati</taxon>
        <taxon>Bacillota</taxon>
        <taxon>Bacilli</taxon>
        <taxon>Lactobacillales</taxon>
        <taxon>Streptococcaceae</taxon>
        <taxon>Streptococcus</taxon>
    </lineage>
</organism>
<evidence type="ECO:0000256" key="3">
    <source>
        <dbReference type="ARBA" id="ARBA00023065"/>
    </source>
</evidence>
<dbReference type="Proteomes" id="UP001180515">
    <property type="component" value="Unassembled WGS sequence"/>
</dbReference>
<keyword evidence="3" id="KW-0406">Ion transport</keyword>
<dbReference type="GO" id="GO:0046961">
    <property type="term" value="F:proton-transporting ATPase activity, rotational mechanism"/>
    <property type="evidence" value="ECO:0007669"/>
    <property type="project" value="InterPro"/>
</dbReference>
<dbReference type="RefSeq" id="WP_003104675.1">
    <property type="nucleotide sequence ID" value="NZ_BAWT01000007.1"/>
</dbReference>
<comment type="similarity">
    <text evidence="1">Belongs to the V-ATPase F subunit family.</text>
</comment>
<dbReference type="Pfam" id="PF01990">
    <property type="entry name" value="ATP-synt_F"/>
    <property type="match status" value="1"/>
</dbReference>
<dbReference type="Gene3D" id="3.40.50.10580">
    <property type="entry name" value="ATPase, V1 complex, subunit F"/>
    <property type="match status" value="1"/>
</dbReference>